<comment type="caution">
    <text evidence="2">Once thought to be involved in copper homeostasis, experiments in E.coli have shown this is not the case.</text>
</comment>
<evidence type="ECO:0000313" key="4">
    <source>
        <dbReference type="Proteomes" id="UP000295773"/>
    </source>
</evidence>
<dbReference type="Proteomes" id="UP000295773">
    <property type="component" value="Unassembled WGS sequence"/>
</dbReference>
<dbReference type="InterPro" id="IPR036822">
    <property type="entry name" value="CutC-like_dom_sf"/>
</dbReference>
<dbReference type="AlphaFoldDB" id="A0A4R3TK15"/>
<dbReference type="InterPro" id="IPR005627">
    <property type="entry name" value="CutC-like"/>
</dbReference>
<accession>A0A4R3TK15</accession>
<dbReference type="HAMAP" id="MF_00795">
    <property type="entry name" value="CutC"/>
    <property type="match status" value="1"/>
</dbReference>
<dbReference type="GO" id="GO:0005507">
    <property type="term" value="F:copper ion binding"/>
    <property type="evidence" value="ECO:0007669"/>
    <property type="project" value="TreeGrafter"/>
</dbReference>
<proteinExistence type="inferred from homology"/>
<reference evidence="3 4" key="1">
    <citation type="submission" date="2019-03" db="EMBL/GenBank/DDBJ databases">
        <title>Genomic Encyclopedia of Type Strains, Phase IV (KMG-IV): sequencing the most valuable type-strain genomes for metagenomic binning, comparative biology and taxonomic classification.</title>
        <authorList>
            <person name="Goeker M."/>
        </authorList>
    </citation>
    <scope>NUCLEOTIDE SEQUENCE [LARGE SCALE GENOMIC DNA]</scope>
    <source>
        <strain evidence="3 4">DSM 29481</strain>
    </source>
</reference>
<name>A0A4R3TK15_9FIRM</name>
<gene>
    <name evidence="2" type="primary">cutC</name>
    <name evidence="3" type="ORF">EDD61_10365</name>
</gene>
<dbReference type="PANTHER" id="PTHR12598">
    <property type="entry name" value="COPPER HOMEOSTASIS PROTEIN CUTC"/>
    <property type="match status" value="1"/>
</dbReference>
<dbReference type="EMBL" id="SMBP01000003">
    <property type="protein sequence ID" value="TCU62652.1"/>
    <property type="molecule type" value="Genomic_DNA"/>
</dbReference>
<evidence type="ECO:0000256" key="1">
    <source>
        <dbReference type="ARBA" id="ARBA00007768"/>
    </source>
</evidence>
<sequence length="247" mass="26966">MGYKLEICCGSYEDVCAAQRGGADRAELNSALHMGGLTPSLASLIMAKRDCQIPIIAMVRGRGAGFCYNETEKKVMLEDAALLLEHGADGLAFGYLKEDATIDEEAVRIMCDLIHSYGKCAVFHRAFDCVKDMDGAMEKLISLGVDRVLTSGGQPNVEKGSEMLAHLQKTYGSQMEILAGCGVNEMNAKDLIEITKVQQLHSSCKVWKNDPTTIGKQVSYAYAAAPHEMAYDVVSEERVRALRKAMM</sequence>
<evidence type="ECO:0000256" key="2">
    <source>
        <dbReference type="HAMAP-Rule" id="MF_00795"/>
    </source>
</evidence>
<dbReference type="SUPFAM" id="SSF110395">
    <property type="entry name" value="CutC-like"/>
    <property type="match status" value="1"/>
</dbReference>
<comment type="similarity">
    <text evidence="1 2">Belongs to the CutC family.</text>
</comment>
<keyword evidence="2" id="KW-0963">Cytoplasm</keyword>
<dbReference type="RefSeq" id="WP_020991168.1">
    <property type="nucleotide sequence ID" value="NZ_DBGDHU010000025.1"/>
</dbReference>
<keyword evidence="4" id="KW-1185">Reference proteome</keyword>
<evidence type="ECO:0000313" key="3">
    <source>
        <dbReference type="EMBL" id="TCU62652.1"/>
    </source>
</evidence>
<comment type="caution">
    <text evidence="3">The sequence shown here is derived from an EMBL/GenBank/DDBJ whole genome shotgun (WGS) entry which is preliminary data.</text>
</comment>
<dbReference type="Gene3D" id="3.20.20.380">
    <property type="entry name" value="Copper homeostasis (CutC) domain"/>
    <property type="match status" value="1"/>
</dbReference>
<dbReference type="Pfam" id="PF03932">
    <property type="entry name" value="CutC"/>
    <property type="match status" value="1"/>
</dbReference>
<protein>
    <recommendedName>
        <fullName evidence="2">PF03932 family protein CutC</fullName>
    </recommendedName>
</protein>
<dbReference type="PANTHER" id="PTHR12598:SF0">
    <property type="entry name" value="COPPER HOMEOSTASIS PROTEIN CUTC HOMOLOG"/>
    <property type="match status" value="1"/>
</dbReference>
<dbReference type="GO" id="GO:0005737">
    <property type="term" value="C:cytoplasm"/>
    <property type="evidence" value="ECO:0007669"/>
    <property type="project" value="UniProtKB-SubCell"/>
</dbReference>
<comment type="subcellular location">
    <subcellularLocation>
        <location evidence="2">Cytoplasm</location>
    </subcellularLocation>
</comment>
<organism evidence="3 4">
    <name type="scientific">Longicatena caecimuris</name>
    <dbReference type="NCBI Taxonomy" id="1796635"/>
    <lineage>
        <taxon>Bacteria</taxon>
        <taxon>Bacillati</taxon>
        <taxon>Bacillota</taxon>
        <taxon>Erysipelotrichia</taxon>
        <taxon>Erysipelotrichales</taxon>
        <taxon>Erysipelotrichaceae</taxon>
        <taxon>Longicatena</taxon>
    </lineage>
</organism>